<comment type="caution">
    <text evidence="2">The sequence shown here is derived from an EMBL/GenBank/DDBJ whole genome shotgun (WGS) entry which is preliminary data.</text>
</comment>
<feature type="coiled-coil region" evidence="1">
    <location>
        <begin position="1443"/>
        <end position="1477"/>
    </location>
</feature>
<dbReference type="InterPro" id="IPR018159">
    <property type="entry name" value="Spectrin/alpha-actinin"/>
</dbReference>
<feature type="coiled-coil region" evidence="1">
    <location>
        <begin position="756"/>
        <end position="829"/>
    </location>
</feature>
<organism evidence="2 3">
    <name type="scientific">Ambispora leptoticha</name>
    <dbReference type="NCBI Taxonomy" id="144679"/>
    <lineage>
        <taxon>Eukaryota</taxon>
        <taxon>Fungi</taxon>
        <taxon>Fungi incertae sedis</taxon>
        <taxon>Mucoromycota</taxon>
        <taxon>Glomeromycotina</taxon>
        <taxon>Glomeromycetes</taxon>
        <taxon>Archaeosporales</taxon>
        <taxon>Ambisporaceae</taxon>
        <taxon>Ambispora</taxon>
    </lineage>
</organism>
<evidence type="ECO:0000313" key="3">
    <source>
        <dbReference type="Proteomes" id="UP000789508"/>
    </source>
</evidence>
<sequence length="2359" mass="271254">MVEAKRLLEELDASHKDLISPDAKDQSYLHKYKEYEELYKIVENWIEEVRIWFKEAERIRIWIEKRIEILENVEKVDVFQMSDISTLVTQEKVDAWQKDFEELEKEVEKFDAGDMARLRAHVKEIMGTQEEANKAMSPADTMTIAITLQTLTILDHLLGALKRRENELALLGLRVQWEREFDRAMNIWNSLISEIKEFTINRARWKPPIGQTEDGWLQPAQQPEQSEVNTEAENIKDKINDFKNVSIPPTTDLFDEFVDTSTVEVPDHLMTKQENLEEGDLQDLENYFGFSKRVIVQRKDILEYVLSANLIHKDGLVLLQDLIKEESNPRGGKIQQKFNSRVQEINDRVESAWSNKGSRIIYPDDPRHDQSENVRVREGVDQYYRKMRELYEKIVEALRAYERALRLVTLAEEYKKEAKRLDKWIEQQNSLLKKRKVDVFAEKCKYNKQDVETFLTDNNQLVIDIENFKKQDLKSLSEKISALISEVKSIGTKCVNTDELDSIMSDLDKKLVDLDAKEEISNFEENSLKNTQNAFTDLCDIFNILPNIETAPEHIHARQKKLNDDLLSVKDLSDYTHKVIEQNKSVIDYMNEADEADLYGEKIKSDLMQTLSTILSEGKDDDTDFIERITLFKEKIDKAWRELAEIVPYPSRSKDDNKIVDDISVDETLKNADDVTFNKSVKNAIEKKNDSLQKLFDDLQELLLNFQRSIALYRSVKGCEDKLKELNDWINEKIPIIEARHVDVFADNLSVTNTEVENLVKENKDLLVKVQNFETEEVNSIRAKIQNLLEDIKDAKAKNIDTDPLTTNLKKLENDLETLKSLIQVEANELNAVGKRIIWENTYQKSLNWINNVIDETKVFTSSKAAWRIDTPEDKSSIESLNIEFKEIKEKVDSHLSNEIAENKANYDQFILASDKLTDKEDRRVDIEKRQILLESNVKKLNDHVDYARALLDQRGMVVEFMSEASNLETMGTELQQLLIDAEKNVASGPSEIDLETKVNEFNNKLKSLWENIGSKVPFPVNEIMHEVDHTENSVIKEAVDNRYDSLKELGGSLDKLHEKYQTSLALQQRANQCLLDSARIQDWIAGRLQILNDRQIDPLVVECTWKESEVQKMQQEHEEFLEENARADVEDISELRRELETLLQDIAEADCKSVDQSLLTQALENLNKNFSDLQAISSSRQLDLSVLENRVRWEEKFAPTSITLDELVKNVNTFIENQARWSLEARNSETDLNKAFADLEEQVKEYEERPLASTNSKFNELEAAIKKFLSKETPEHITARQIALNQKFSDLLSRMNLAKQVLAQRDSVDAFMKQADIVQKEGELLKSKITSAEEKGESDSGFSDKLATFKNDLNDLKTNYAEKIVHPNDPLASEDLNVPIKEAIDNQLALLDALSKELDDLLNSYQDTMDLSGNLAKGLKEAKDIESQLDKFIFTKANWESNQNSIEDNDNLEEIREKLLLELDAIKENLSKFDENTLHPVNEKFNNYKSKMEASEKQVPEHVRSLHKALNDLVDGLKLLDDFARDIIKQRVIVDQYMKDGAQLENEARQIQQILLMNHPSSPGGEGNTVSTVVENFANRVQELWDDLSSKIIYPTCPVQNEEDRMSRTDDSNSVIREAVNAQNESLKSLANSLNDLLYTFQCVLRRKKMLESYLHQAADIAAWIQPKLNIVQNVANDQNLGEQTEDHLRELIGEVDGIDAAHTAYHSAFEFAKSLATSMIEEMTLEVEQGGDDIEDIKNDLESVRKKQEEIDQLWDALSSTVQAAKQILDQGLEVVEFKQKVDETLAKINDLSNAMLNTPPEQISPQLKDWQIKLNSLEQNDLFSLIKLFDNVQENLKENPSAISDKESKVLEDKLRGVNDAISALKKLLNQKIDEAEAYRSSQIANAYMDRARDLQQWINDSVAKFKDTLKHGIMVGNLEEQNKNNWNILNSVFEEFKNQVQERFDQLESIRAEFKDIAAQEGIRELDEIIALSSQLDAAWEYLDKATTEMQEFVDKVEQWYNRHATIYQVESEILEGLSDRINKLASINYENLATEVNELDSLIKHANFVLDEVKNAFPKISDKPGDLIDQTNRHNFDEHHSDALKRLNTLSASFQVALKAAHNASALAAFHAEANRIIASCQEESDIIQSRHEDLQNKGFYALEAEALERVLKDSIEGYNDAYEKQLNYDDKINDQLKREADQLIELNPAVNKDRILNIFTRVTDALNQFSEAVSRERSELELVRHVLSHTKAAQEIKSWIQGCKMAVLSIQVDNIDQDVEIADLEEKIAKFQHTVDQFQNVSHNNVLKNIGDTQYNEDNSRIKEATQQRTNRVLDDWNGLKAMIASARSSLNASRESQEVTRAIKDILMAIGQ</sequence>
<feature type="coiled-coil region" evidence="1">
    <location>
        <begin position="1385"/>
        <end position="1412"/>
    </location>
</feature>
<feature type="coiled-coil region" evidence="1">
    <location>
        <begin position="1736"/>
        <end position="1797"/>
    </location>
</feature>
<dbReference type="Gene3D" id="1.20.58.60">
    <property type="match status" value="3"/>
</dbReference>
<dbReference type="SUPFAM" id="SSF46966">
    <property type="entry name" value="Spectrin repeat"/>
    <property type="match status" value="3"/>
</dbReference>
<keyword evidence="1" id="KW-0175">Coiled coil</keyword>
<proteinExistence type="predicted"/>
<feature type="coiled-coil region" evidence="1">
    <location>
        <begin position="380"/>
        <end position="427"/>
    </location>
</feature>
<feature type="non-terminal residue" evidence="2">
    <location>
        <position position="1"/>
    </location>
</feature>
<accession>A0A9N9AY31</accession>
<name>A0A9N9AY31_9GLOM</name>
<reference evidence="2" key="1">
    <citation type="submission" date="2021-06" db="EMBL/GenBank/DDBJ databases">
        <authorList>
            <person name="Kallberg Y."/>
            <person name="Tangrot J."/>
            <person name="Rosling A."/>
        </authorList>
    </citation>
    <scope>NUCLEOTIDE SEQUENCE</scope>
    <source>
        <strain evidence="2">FL130A</strain>
    </source>
</reference>
<protein>
    <submittedName>
        <fullName evidence="2">4251_t:CDS:1</fullName>
    </submittedName>
</protein>
<dbReference type="SMART" id="SM00150">
    <property type="entry name" value="SPEC"/>
    <property type="match status" value="3"/>
</dbReference>
<dbReference type="PANTHER" id="PTHR11915">
    <property type="entry name" value="SPECTRIN/FILAMIN RELATED CYTOSKELETAL PROTEIN"/>
    <property type="match status" value="1"/>
</dbReference>
<keyword evidence="3" id="KW-1185">Reference proteome</keyword>
<gene>
    <name evidence="2" type="ORF">ALEPTO_LOCUS5657</name>
</gene>
<evidence type="ECO:0000313" key="2">
    <source>
        <dbReference type="EMBL" id="CAG8546326.1"/>
    </source>
</evidence>
<dbReference type="Proteomes" id="UP000789508">
    <property type="component" value="Unassembled WGS sequence"/>
</dbReference>
<dbReference type="OrthoDB" id="10017054at2759"/>
<dbReference type="EMBL" id="CAJVPS010001658">
    <property type="protein sequence ID" value="CAG8546326.1"/>
    <property type="molecule type" value="Genomic_DNA"/>
</dbReference>
<feature type="coiled-coil region" evidence="1">
    <location>
        <begin position="1111"/>
        <end position="1153"/>
    </location>
</feature>
<evidence type="ECO:0000256" key="1">
    <source>
        <dbReference type="SAM" id="Coils"/>
    </source>
</evidence>